<name>A0ABW3FQR2_9PSEU</name>
<feature type="domain" description="Barstar (barnase inhibitor)" evidence="2">
    <location>
        <begin position="50"/>
        <end position="158"/>
    </location>
</feature>
<dbReference type="Gene3D" id="3.30.370.10">
    <property type="entry name" value="Barstar-like"/>
    <property type="match status" value="1"/>
</dbReference>
<organism evidence="3 4">
    <name type="scientific">Saccharopolyspora rosea</name>
    <dbReference type="NCBI Taxonomy" id="524884"/>
    <lineage>
        <taxon>Bacteria</taxon>
        <taxon>Bacillati</taxon>
        <taxon>Actinomycetota</taxon>
        <taxon>Actinomycetes</taxon>
        <taxon>Pseudonocardiales</taxon>
        <taxon>Pseudonocardiaceae</taxon>
        <taxon>Saccharopolyspora</taxon>
    </lineage>
</organism>
<dbReference type="InterPro" id="IPR000468">
    <property type="entry name" value="Barstar"/>
</dbReference>
<dbReference type="RefSeq" id="WP_263247464.1">
    <property type="nucleotide sequence ID" value="NZ_BAABLT010000008.1"/>
</dbReference>
<dbReference type="Proteomes" id="UP001597018">
    <property type="component" value="Unassembled WGS sequence"/>
</dbReference>
<protein>
    <submittedName>
        <fullName evidence="3">Barstar family protein</fullName>
    </submittedName>
</protein>
<reference evidence="4" key="1">
    <citation type="journal article" date="2019" name="Int. J. Syst. Evol. Microbiol.">
        <title>The Global Catalogue of Microorganisms (GCM) 10K type strain sequencing project: providing services to taxonomists for standard genome sequencing and annotation.</title>
        <authorList>
            <consortium name="The Broad Institute Genomics Platform"/>
            <consortium name="The Broad Institute Genome Sequencing Center for Infectious Disease"/>
            <person name="Wu L."/>
            <person name="Ma J."/>
        </authorList>
    </citation>
    <scope>NUCLEOTIDE SEQUENCE [LARGE SCALE GENOMIC DNA]</scope>
    <source>
        <strain evidence="4">CCUG 56401</strain>
    </source>
</reference>
<keyword evidence="4" id="KW-1185">Reference proteome</keyword>
<evidence type="ECO:0000313" key="4">
    <source>
        <dbReference type="Proteomes" id="UP001597018"/>
    </source>
</evidence>
<evidence type="ECO:0000256" key="1">
    <source>
        <dbReference type="ARBA" id="ARBA00006845"/>
    </source>
</evidence>
<comment type="caution">
    <text evidence="3">The sequence shown here is derived from an EMBL/GenBank/DDBJ whole genome shotgun (WGS) entry which is preliminary data.</text>
</comment>
<dbReference type="Pfam" id="PF01337">
    <property type="entry name" value="Barstar"/>
    <property type="match status" value="1"/>
</dbReference>
<comment type="similarity">
    <text evidence="1">Belongs to the barstar family.</text>
</comment>
<dbReference type="SUPFAM" id="SSF52038">
    <property type="entry name" value="Barstar-related"/>
    <property type="match status" value="1"/>
</dbReference>
<evidence type="ECO:0000259" key="2">
    <source>
        <dbReference type="Pfam" id="PF01337"/>
    </source>
</evidence>
<gene>
    <name evidence="3" type="ORF">ACFQ16_09850</name>
</gene>
<evidence type="ECO:0000313" key="3">
    <source>
        <dbReference type="EMBL" id="MFD0920044.1"/>
    </source>
</evidence>
<dbReference type="EMBL" id="JBHTIW010000005">
    <property type="protein sequence ID" value="MFD0920044.1"/>
    <property type="molecule type" value="Genomic_DNA"/>
</dbReference>
<dbReference type="InterPro" id="IPR035905">
    <property type="entry name" value="Barstar-like_sf"/>
</dbReference>
<proteinExistence type="inferred from homology"/>
<sequence length="174" mass="19144">MARLSRIVRSKIANPEVGTSEGDWYCQLSAADEGGAELYRLEHETDLGVHVVRAQGVRCRTLPEACETLANALEFPGYYGRNLDAFNECMVDLLDLSVGGLGSMFGIAGRPVDSLVLMIDRADQFMVDESVDRASMLFDILARAAREKQAEKQAEFFVAFIGESLPRGLPSRHS</sequence>
<accession>A0ABW3FQR2</accession>